<evidence type="ECO:0000313" key="1">
    <source>
        <dbReference type="Proteomes" id="UP000095286"/>
    </source>
</evidence>
<sequence length="264" mass="29664">MFRGKPIRGFLLDITGVLYNSSDDGGQVIQGSIEAIQRLYNESNVRFISNESVHTRENLWKKLTRLGFDINPEHLFTPAPFAADIVRTNNLRPFLLVHKNVLPEFDHLETTNPNCVVLGDAQDSFTFQNMNRAFKILMMNDNILFSMGSAQYYQRTDGPSLDVGAYAALFKSATNCKEVIIGKPNEDFFMKGVHDMGLQKSEVVMIGDDILGDVKGAQECGILGMQVMTGKWQAEWRNHNLVRPDFIGLNLKDIVDTILDGKMA</sequence>
<dbReference type="WBParaSite" id="RSKR_0001108500.1">
    <property type="protein sequence ID" value="RSKR_0001108500.1"/>
    <property type="gene ID" value="RSKR_0001108500"/>
</dbReference>
<reference evidence="2" key="1">
    <citation type="submission" date="2016-11" db="UniProtKB">
        <authorList>
            <consortium name="WormBaseParasite"/>
        </authorList>
    </citation>
    <scope>IDENTIFICATION</scope>
    <source>
        <strain evidence="2">KR3021</strain>
    </source>
</reference>
<name>A0AC35UEY2_9BILA</name>
<organism evidence="1 2">
    <name type="scientific">Rhabditophanes sp. KR3021</name>
    <dbReference type="NCBI Taxonomy" id="114890"/>
    <lineage>
        <taxon>Eukaryota</taxon>
        <taxon>Metazoa</taxon>
        <taxon>Ecdysozoa</taxon>
        <taxon>Nematoda</taxon>
        <taxon>Chromadorea</taxon>
        <taxon>Rhabditida</taxon>
        <taxon>Tylenchina</taxon>
        <taxon>Panagrolaimomorpha</taxon>
        <taxon>Strongyloidoidea</taxon>
        <taxon>Alloionematidae</taxon>
        <taxon>Rhabditophanes</taxon>
    </lineage>
</organism>
<evidence type="ECO:0000313" key="2">
    <source>
        <dbReference type="WBParaSite" id="RSKR_0001108500.1"/>
    </source>
</evidence>
<protein>
    <submittedName>
        <fullName evidence="2">STAS domain-containing protein</fullName>
    </submittedName>
</protein>
<dbReference type="Proteomes" id="UP000095286">
    <property type="component" value="Unplaced"/>
</dbReference>
<accession>A0AC35UEY2</accession>
<proteinExistence type="predicted"/>